<dbReference type="PROSITE" id="PS51007">
    <property type="entry name" value="CYTC"/>
    <property type="match status" value="1"/>
</dbReference>
<evidence type="ECO:0000256" key="7">
    <source>
        <dbReference type="SAM" id="SignalP"/>
    </source>
</evidence>
<gene>
    <name evidence="9" type="ORF">G3446_16100</name>
</gene>
<keyword evidence="10" id="KW-1185">Reference proteome</keyword>
<sequence>MRLRMSSTLLAVGLTLSSAAAAEGVRSASMLANTCAGCHSTHGASAGEQMPTIGGMDNGYLYDVLRDYKTGVRGSTIMGRIMRGYTDREIHAIAAYFAAQPWVSTDRVAVATDLHIARDIHARQCETCHEDGGREQEDKSPRLAGQWAGYLEYALEACREIGHRCRPRKMGERVMELSDAEIAALARFYESEK</sequence>
<name>A0A6M0K1Y6_9GAMM</name>
<evidence type="ECO:0000256" key="1">
    <source>
        <dbReference type="ARBA" id="ARBA00022448"/>
    </source>
</evidence>
<dbReference type="GO" id="GO:0020037">
    <property type="term" value="F:heme binding"/>
    <property type="evidence" value="ECO:0007669"/>
    <property type="project" value="InterPro"/>
</dbReference>
<dbReference type="GO" id="GO:0009055">
    <property type="term" value="F:electron transfer activity"/>
    <property type="evidence" value="ECO:0007669"/>
    <property type="project" value="InterPro"/>
</dbReference>
<dbReference type="EMBL" id="JAAIJQ010000049">
    <property type="protein sequence ID" value="NEV63389.1"/>
    <property type="molecule type" value="Genomic_DNA"/>
</dbReference>
<feature type="chain" id="PRO_5026819716" evidence="7">
    <location>
        <begin position="22"/>
        <end position="193"/>
    </location>
</feature>
<organism evidence="9 10">
    <name type="scientific">Thiorhodococcus minor</name>
    <dbReference type="NCBI Taxonomy" id="57489"/>
    <lineage>
        <taxon>Bacteria</taxon>
        <taxon>Pseudomonadati</taxon>
        <taxon>Pseudomonadota</taxon>
        <taxon>Gammaproteobacteria</taxon>
        <taxon>Chromatiales</taxon>
        <taxon>Chromatiaceae</taxon>
        <taxon>Thiorhodococcus</taxon>
    </lineage>
</organism>
<dbReference type="AlphaFoldDB" id="A0A6M0K1Y6"/>
<dbReference type="Gene3D" id="1.10.760.10">
    <property type="entry name" value="Cytochrome c-like domain"/>
    <property type="match status" value="2"/>
</dbReference>
<proteinExistence type="predicted"/>
<evidence type="ECO:0000256" key="6">
    <source>
        <dbReference type="PROSITE-ProRule" id="PRU00433"/>
    </source>
</evidence>
<keyword evidence="1" id="KW-0813">Transport</keyword>
<keyword evidence="3 6" id="KW-0479">Metal-binding</keyword>
<evidence type="ECO:0000256" key="4">
    <source>
        <dbReference type="ARBA" id="ARBA00022982"/>
    </source>
</evidence>
<keyword evidence="7" id="KW-0732">Signal</keyword>
<dbReference type="GO" id="GO:0046872">
    <property type="term" value="F:metal ion binding"/>
    <property type="evidence" value="ECO:0007669"/>
    <property type="project" value="UniProtKB-KW"/>
</dbReference>
<comment type="caution">
    <text evidence="9">The sequence shown here is derived from an EMBL/GenBank/DDBJ whole genome shotgun (WGS) entry which is preliminary data.</text>
</comment>
<dbReference type="InterPro" id="IPR036909">
    <property type="entry name" value="Cyt_c-like_dom_sf"/>
</dbReference>
<keyword evidence="2 6" id="KW-0349">Heme</keyword>
<dbReference type="Proteomes" id="UP000483379">
    <property type="component" value="Unassembled WGS sequence"/>
</dbReference>
<protein>
    <submittedName>
        <fullName evidence="9">C-type cytochrome</fullName>
    </submittedName>
</protein>
<feature type="signal peptide" evidence="7">
    <location>
        <begin position="1"/>
        <end position="21"/>
    </location>
</feature>
<evidence type="ECO:0000256" key="5">
    <source>
        <dbReference type="ARBA" id="ARBA00023004"/>
    </source>
</evidence>
<evidence type="ECO:0000313" key="9">
    <source>
        <dbReference type="EMBL" id="NEV63389.1"/>
    </source>
</evidence>
<dbReference type="InterPro" id="IPR009056">
    <property type="entry name" value="Cyt_c-like_dom"/>
</dbReference>
<feature type="domain" description="Cytochrome c" evidence="8">
    <location>
        <begin position="19"/>
        <end position="101"/>
    </location>
</feature>
<evidence type="ECO:0000259" key="8">
    <source>
        <dbReference type="PROSITE" id="PS51007"/>
    </source>
</evidence>
<evidence type="ECO:0000313" key="10">
    <source>
        <dbReference type="Proteomes" id="UP000483379"/>
    </source>
</evidence>
<keyword evidence="5 6" id="KW-0408">Iron</keyword>
<keyword evidence="4" id="KW-0249">Electron transport</keyword>
<dbReference type="Pfam" id="PF00034">
    <property type="entry name" value="Cytochrom_C"/>
    <property type="match status" value="1"/>
</dbReference>
<evidence type="ECO:0000256" key="3">
    <source>
        <dbReference type="ARBA" id="ARBA00022723"/>
    </source>
</evidence>
<dbReference type="InterPro" id="IPR050597">
    <property type="entry name" value="Cytochrome_c_Oxidase_Subunit"/>
</dbReference>
<dbReference type="SUPFAM" id="SSF46626">
    <property type="entry name" value="Cytochrome c"/>
    <property type="match status" value="2"/>
</dbReference>
<accession>A0A6M0K1Y6</accession>
<dbReference type="Pfam" id="PF13442">
    <property type="entry name" value="Cytochrome_CBB3"/>
    <property type="match status" value="1"/>
</dbReference>
<dbReference type="PANTHER" id="PTHR33751:SF9">
    <property type="entry name" value="CYTOCHROME C4"/>
    <property type="match status" value="1"/>
</dbReference>
<evidence type="ECO:0000256" key="2">
    <source>
        <dbReference type="ARBA" id="ARBA00022617"/>
    </source>
</evidence>
<reference evidence="9 10" key="1">
    <citation type="submission" date="2020-02" db="EMBL/GenBank/DDBJ databases">
        <title>Genome sequences of Thiorhodococcus mannitoliphagus and Thiorhodococcus minor, purple sulfur photosynthetic bacteria in the gammaproteobacterial family, Chromatiaceae.</title>
        <authorList>
            <person name="Aviles F.A."/>
            <person name="Meyer T.E."/>
            <person name="Kyndt J.A."/>
        </authorList>
    </citation>
    <scope>NUCLEOTIDE SEQUENCE [LARGE SCALE GENOMIC DNA]</scope>
    <source>
        <strain evidence="9 10">DSM 11518</strain>
    </source>
</reference>
<dbReference type="PANTHER" id="PTHR33751">
    <property type="entry name" value="CBB3-TYPE CYTOCHROME C OXIDASE SUBUNIT FIXP"/>
    <property type="match status" value="1"/>
</dbReference>